<dbReference type="PANTHER" id="PTHR43776:SF7">
    <property type="entry name" value="D,D-DIPEPTIDE TRANSPORT ATP-BINDING PROTEIN DDPF-RELATED"/>
    <property type="match status" value="1"/>
</dbReference>
<dbReference type="AlphaFoldDB" id="A0A090DDQ4"/>
<dbReference type="FunFam" id="3.40.50.300:FF:000016">
    <property type="entry name" value="Oligopeptide ABC transporter ATP-binding component"/>
    <property type="match status" value="1"/>
</dbReference>
<comment type="subcellular location">
    <subcellularLocation>
        <location evidence="1">Cell inner membrane</location>
        <topology evidence="1">Peripheral membrane protein</topology>
    </subcellularLocation>
</comment>
<dbReference type="InterPro" id="IPR013563">
    <property type="entry name" value="Oligopep_ABC_C"/>
</dbReference>
<dbReference type="Pfam" id="PF00005">
    <property type="entry name" value="ABC_tran"/>
    <property type="match status" value="1"/>
</dbReference>
<comment type="similarity">
    <text evidence="2">Belongs to the ABC transporter superfamily.</text>
</comment>
<dbReference type="PROSITE" id="PS00211">
    <property type="entry name" value="ABC_TRANSPORTER_1"/>
    <property type="match status" value="1"/>
</dbReference>
<keyword evidence="5 7" id="KW-0067">ATP-binding</keyword>
<dbReference type="InterPro" id="IPR017871">
    <property type="entry name" value="ABC_transporter-like_CS"/>
</dbReference>
<proteinExistence type="inferred from homology"/>
<dbReference type="SMART" id="SM00382">
    <property type="entry name" value="AAA"/>
    <property type="match status" value="1"/>
</dbReference>
<dbReference type="NCBIfam" id="NF008453">
    <property type="entry name" value="PRK11308.1"/>
    <property type="match status" value="1"/>
</dbReference>
<name>A0A090DDQ4_MESPL</name>
<evidence type="ECO:0000259" key="6">
    <source>
        <dbReference type="PROSITE" id="PS50893"/>
    </source>
</evidence>
<dbReference type="PANTHER" id="PTHR43776">
    <property type="entry name" value="TRANSPORT ATP-BINDING PROTEIN"/>
    <property type="match status" value="1"/>
</dbReference>
<dbReference type="InterPro" id="IPR050319">
    <property type="entry name" value="ABC_transp_ATP-bind"/>
</dbReference>
<dbReference type="GO" id="GO:0005886">
    <property type="term" value="C:plasma membrane"/>
    <property type="evidence" value="ECO:0007669"/>
    <property type="project" value="UniProtKB-SubCell"/>
</dbReference>
<sequence>MRGPLLRVENLTKHYPLGAGLLKKTIPVVRAVEDVSFSVEAGETLCIVGESGCGKSTVARLLMRLVEPTAGRVLIEGTDIAGLKKHALRGFRRRMQMVFQDPYSSLNPRLTAGQIITEPVENFERLKRRRRQALAADLLRKVGLSPEMMHRLPSELSGGQRQRLGIARALALEPSLIIADEAVSALDVSVQAQILNLLMNLQEQMGIAFIFISHDLRVVEHIGHRVAVMYLGRIVELAPCKTLFAKPVHPYTEALLAAAPVPDPTRVRLEAPVKGEVPSPINPPSGCAFHPRCPLAVERCRTEIPPLVPMADGRLVACHVRAPAAEILTEPAAAVTSSVAHLARLSDPAVSHRTTEI</sequence>
<evidence type="ECO:0000313" key="7">
    <source>
        <dbReference type="EMBL" id="CDX11489.1"/>
    </source>
</evidence>
<dbReference type="NCBIfam" id="TIGR01727">
    <property type="entry name" value="oligo_HPY"/>
    <property type="match status" value="1"/>
</dbReference>
<evidence type="ECO:0000313" key="8">
    <source>
        <dbReference type="Proteomes" id="UP000045285"/>
    </source>
</evidence>
<evidence type="ECO:0000256" key="3">
    <source>
        <dbReference type="ARBA" id="ARBA00022448"/>
    </source>
</evidence>
<dbReference type="InterPro" id="IPR003593">
    <property type="entry name" value="AAA+_ATPase"/>
</dbReference>
<dbReference type="InterPro" id="IPR027417">
    <property type="entry name" value="P-loop_NTPase"/>
</dbReference>
<keyword evidence="4" id="KW-0547">Nucleotide-binding</keyword>
<evidence type="ECO:0000256" key="2">
    <source>
        <dbReference type="ARBA" id="ARBA00005417"/>
    </source>
</evidence>
<dbReference type="InterPro" id="IPR003439">
    <property type="entry name" value="ABC_transporter-like_ATP-bd"/>
</dbReference>
<evidence type="ECO:0000256" key="1">
    <source>
        <dbReference type="ARBA" id="ARBA00004417"/>
    </source>
</evidence>
<dbReference type="GO" id="GO:0015833">
    <property type="term" value="P:peptide transport"/>
    <property type="evidence" value="ECO:0007669"/>
    <property type="project" value="InterPro"/>
</dbReference>
<dbReference type="GO" id="GO:0055085">
    <property type="term" value="P:transmembrane transport"/>
    <property type="evidence" value="ECO:0007669"/>
    <property type="project" value="UniProtKB-ARBA"/>
</dbReference>
<dbReference type="GO" id="GO:0016887">
    <property type="term" value="F:ATP hydrolysis activity"/>
    <property type="evidence" value="ECO:0007669"/>
    <property type="project" value="InterPro"/>
</dbReference>
<reference evidence="8" key="1">
    <citation type="submission" date="2014-08" db="EMBL/GenBank/DDBJ databases">
        <authorList>
            <person name="Moulin L."/>
        </authorList>
    </citation>
    <scope>NUCLEOTIDE SEQUENCE [LARGE SCALE GENOMIC DNA]</scope>
</reference>
<keyword evidence="8" id="KW-1185">Reference proteome</keyword>
<dbReference type="PROSITE" id="PS50893">
    <property type="entry name" value="ABC_TRANSPORTER_2"/>
    <property type="match status" value="1"/>
</dbReference>
<dbReference type="Pfam" id="PF08352">
    <property type="entry name" value="oligo_HPY"/>
    <property type="match status" value="1"/>
</dbReference>
<evidence type="ECO:0000256" key="5">
    <source>
        <dbReference type="ARBA" id="ARBA00022840"/>
    </source>
</evidence>
<evidence type="ECO:0000256" key="4">
    <source>
        <dbReference type="ARBA" id="ARBA00022741"/>
    </source>
</evidence>
<dbReference type="GO" id="GO:0005524">
    <property type="term" value="F:ATP binding"/>
    <property type="evidence" value="ECO:0007669"/>
    <property type="project" value="UniProtKB-KW"/>
</dbReference>
<dbReference type="Proteomes" id="UP000045285">
    <property type="component" value="Unassembled WGS sequence"/>
</dbReference>
<organism evidence="7 8">
    <name type="scientific">Mesorhizobium plurifarium</name>
    <dbReference type="NCBI Taxonomy" id="69974"/>
    <lineage>
        <taxon>Bacteria</taxon>
        <taxon>Pseudomonadati</taxon>
        <taxon>Pseudomonadota</taxon>
        <taxon>Alphaproteobacteria</taxon>
        <taxon>Hyphomicrobiales</taxon>
        <taxon>Phyllobacteriaceae</taxon>
        <taxon>Mesorhizobium</taxon>
    </lineage>
</organism>
<gene>
    <name evidence="7" type="primary">dppF</name>
    <name evidence="7" type="ORF">MPL3356_100028</name>
</gene>
<protein>
    <submittedName>
        <fullName evidence="7">Dipeptide transporter ATP-binding component of ABC superfamily</fullName>
    </submittedName>
</protein>
<dbReference type="SUPFAM" id="SSF52540">
    <property type="entry name" value="P-loop containing nucleoside triphosphate hydrolases"/>
    <property type="match status" value="1"/>
</dbReference>
<accession>A0A090DDQ4</accession>
<keyword evidence="3" id="KW-0813">Transport</keyword>
<feature type="domain" description="ABC transporter" evidence="6">
    <location>
        <begin position="6"/>
        <end position="256"/>
    </location>
</feature>
<dbReference type="CDD" id="cd03257">
    <property type="entry name" value="ABC_NikE_OppD_transporters"/>
    <property type="match status" value="1"/>
</dbReference>
<dbReference type="Gene3D" id="3.40.50.300">
    <property type="entry name" value="P-loop containing nucleotide triphosphate hydrolases"/>
    <property type="match status" value="1"/>
</dbReference>
<dbReference type="EMBL" id="CCMZ01000002">
    <property type="protein sequence ID" value="CDX11489.1"/>
    <property type="molecule type" value="Genomic_DNA"/>
</dbReference>